<protein>
    <submittedName>
        <fullName evidence="1">Uncharacterized protein</fullName>
    </submittedName>
</protein>
<gene>
    <name evidence="1" type="ORF">VKT23_012954</name>
</gene>
<comment type="caution">
    <text evidence="1">The sequence shown here is derived from an EMBL/GenBank/DDBJ whole genome shotgun (WGS) entry which is preliminary data.</text>
</comment>
<accession>A0ABR1J7G4</accession>
<evidence type="ECO:0000313" key="1">
    <source>
        <dbReference type="EMBL" id="KAK7450643.1"/>
    </source>
</evidence>
<keyword evidence="2" id="KW-1185">Reference proteome</keyword>
<proteinExistence type="predicted"/>
<dbReference type="EMBL" id="JBANRG010000033">
    <property type="protein sequence ID" value="KAK7450643.1"/>
    <property type="molecule type" value="Genomic_DNA"/>
</dbReference>
<organism evidence="1 2">
    <name type="scientific">Marasmiellus scandens</name>
    <dbReference type="NCBI Taxonomy" id="2682957"/>
    <lineage>
        <taxon>Eukaryota</taxon>
        <taxon>Fungi</taxon>
        <taxon>Dikarya</taxon>
        <taxon>Basidiomycota</taxon>
        <taxon>Agaricomycotina</taxon>
        <taxon>Agaricomycetes</taxon>
        <taxon>Agaricomycetidae</taxon>
        <taxon>Agaricales</taxon>
        <taxon>Marasmiineae</taxon>
        <taxon>Omphalotaceae</taxon>
        <taxon>Marasmiellus</taxon>
    </lineage>
</organism>
<sequence>MSLLSQSHTRRKRPKHPGYPIPCAPPDTTFVFGFPLSDDYVVGVEDRLHPIPSGASEEEMAAAVSISSGLARIHWRELCEKACLGYRAELAIAVVDKQCISFIYLSNTTHVDRMRIPPREVLVSLRKALKEDGWEGKLGWYELYDW</sequence>
<name>A0ABR1J7G4_9AGAR</name>
<reference evidence="1 2" key="1">
    <citation type="submission" date="2024-01" db="EMBL/GenBank/DDBJ databases">
        <title>A draft genome for the cacao thread blight pathogen Marasmiellus scandens.</title>
        <authorList>
            <person name="Baruah I.K."/>
            <person name="Leung J."/>
            <person name="Bukari Y."/>
            <person name="Amoako-Attah I."/>
            <person name="Meinhardt L.W."/>
            <person name="Bailey B.A."/>
            <person name="Cohen S.P."/>
        </authorList>
    </citation>
    <scope>NUCLEOTIDE SEQUENCE [LARGE SCALE GENOMIC DNA]</scope>
    <source>
        <strain evidence="1 2">GH-19</strain>
    </source>
</reference>
<evidence type="ECO:0000313" key="2">
    <source>
        <dbReference type="Proteomes" id="UP001498398"/>
    </source>
</evidence>
<dbReference type="Proteomes" id="UP001498398">
    <property type="component" value="Unassembled WGS sequence"/>
</dbReference>